<dbReference type="InterPro" id="IPR011032">
    <property type="entry name" value="GroES-like_sf"/>
</dbReference>
<dbReference type="GO" id="GO:0035925">
    <property type="term" value="F:mRNA 3'-UTR AU-rich region binding"/>
    <property type="evidence" value="ECO:0007669"/>
    <property type="project" value="TreeGrafter"/>
</dbReference>
<dbReference type="GO" id="GO:0003960">
    <property type="term" value="F:quinone reductase (NADPH) activity"/>
    <property type="evidence" value="ECO:0007669"/>
    <property type="project" value="InterPro"/>
</dbReference>
<gene>
    <name evidence="4" type="ORF">D6851_09280</name>
</gene>
<dbReference type="InterPro" id="IPR020843">
    <property type="entry name" value="ER"/>
</dbReference>
<dbReference type="InterPro" id="IPR013149">
    <property type="entry name" value="ADH-like_C"/>
</dbReference>
<dbReference type="InterPro" id="IPR013154">
    <property type="entry name" value="ADH-like_N"/>
</dbReference>
<accession>A0A420EKB2</accession>
<dbReference type="InterPro" id="IPR047618">
    <property type="entry name" value="QOR-like"/>
</dbReference>
<dbReference type="GO" id="GO:0005829">
    <property type="term" value="C:cytosol"/>
    <property type="evidence" value="ECO:0007669"/>
    <property type="project" value="TreeGrafter"/>
</dbReference>
<dbReference type="Pfam" id="PF08240">
    <property type="entry name" value="ADH_N"/>
    <property type="match status" value="1"/>
</dbReference>
<dbReference type="SMART" id="SM00829">
    <property type="entry name" value="PKS_ER"/>
    <property type="match status" value="1"/>
</dbReference>
<comment type="caution">
    <text evidence="4">The sequence shown here is derived from an EMBL/GenBank/DDBJ whole genome shotgun (WGS) entry which is preliminary data.</text>
</comment>
<evidence type="ECO:0000313" key="4">
    <source>
        <dbReference type="EMBL" id="RKF21117.1"/>
    </source>
</evidence>
<evidence type="ECO:0000259" key="3">
    <source>
        <dbReference type="SMART" id="SM00829"/>
    </source>
</evidence>
<dbReference type="CDD" id="cd05286">
    <property type="entry name" value="QOR2"/>
    <property type="match status" value="1"/>
</dbReference>
<dbReference type="Gene3D" id="3.40.50.720">
    <property type="entry name" value="NAD(P)-binding Rossmann-like Domain"/>
    <property type="match status" value="1"/>
</dbReference>
<evidence type="ECO:0000256" key="2">
    <source>
        <dbReference type="ARBA" id="ARBA00023002"/>
    </source>
</evidence>
<sequence length="322" mass="33303">MDRKVELQTVGGVGGLAVVPGEPQQPGPGELRIRHEAIGVNFIDIYHRTGLYPLPLPAVPGVEGAGIVEAVGAQVSHVEAGDRIVYAGLPGAYATTRLLPGWRAIKLPDNVSPIAAGGAFLRGMTVHMLLTRIYPVAKGTHLLVHAGAGGLGAALTRWAARIGAHVITTAGSPEKAEMSRAHGAEHVVIGRDADIAADIGRLTGGRLVDYAIDGIGGETLPRTLGCVRPFGMVASIGQVAGPIAPVPVEALGPARSLSLSRPSIMAYMADRATYRLAAQAVIAAMADGILPLTHRRYRLSLAAKAQSDLEAGQTTGNIVLIP</sequence>
<feature type="domain" description="Enoyl reductase (ER)" evidence="3">
    <location>
        <begin position="11"/>
        <end position="320"/>
    </location>
</feature>
<evidence type="ECO:0000313" key="5">
    <source>
        <dbReference type="Proteomes" id="UP000284395"/>
    </source>
</evidence>
<keyword evidence="5" id="KW-1185">Reference proteome</keyword>
<protein>
    <submittedName>
        <fullName evidence="4">Quinone oxidoreductase</fullName>
    </submittedName>
</protein>
<evidence type="ECO:0000256" key="1">
    <source>
        <dbReference type="ARBA" id="ARBA00022857"/>
    </source>
</evidence>
<keyword evidence="1" id="KW-0521">NADP</keyword>
<dbReference type="InterPro" id="IPR036291">
    <property type="entry name" value="NAD(P)-bd_dom_sf"/>
</dbReference>
<dbReference type="Proteomes" id="UP000284395">
    <property type="component" value="Unassembled WGS sequence"/>
</dbReference>
<dbReference type="RefSeq" id="WP_120324615.1">
    <property type="nucleotide sequence ID" value="NZ_RAPF01000004.1"/>
</dbReference>
<dbReference type="GO" id="GO:0070402">
    <property type="term" value="F:NADPH binding"/>
    <property type="evidence" value="ECO:0007669"/>
    <property type="project" value="TreeGrafter"/>
</dbReference>
<dbReference type="SUPFAM" id="SSF50129">
    <property type="entry name" value="GroES-like"/>
    <property type="match status" value="1"/>
</dbReference>
<dbReference type="SUPFAM" id="SSF51735">
    <property type="entry name" value="NAD(P)-binding Rossmann-fold domains"/>
    <property type="match status" value="1"/>
</dbReference>
<organism evidence="4 5">
    <name type="scientific">Altericroceibacterium spongiae</name>
    <dbReference type="NCBI Taxonomy" id="2320269"/>
    <lineage>
        <taxon>Bacteria</taxon>
        <taxon>Pseudomonadati</taxon>
        <taxon>Pseudomonadota</taxon>
        <taxon>Alphaproteobacteria</taxon>
        <taxon>Sphingomonadales</taxon>
        <taxon>Erythrobacteraceae</taxon>
        <taxon>Altericroceibacterium</taxon>
    </lineage>
</organism>
<proteinExistence type="predicted"/>
<dbReference type="OrthoDB" id="9790818at2"/>
<name>A0A420EKB2_9SPHN</name>
<reference evidence="4 5" key="1">
    <citation type="submission" date="2018-09" db="EMBL/GenBank/DDBJ databases">
        <title>Altererythrobacter spongiae sp. nov., isolated from a marine sponge.</title>
        <authorList>
            <person name="Zhuang L."/>
            <person name="Luo L."/>
        </authorList>
    </citation>
    <scope>NUCLEOTIDE SEQUENCE [LARGE SCALE GENOMIC DNA]</scope>
    <source>
        <strain evidence="4 5">HN-Y73</strain>
    </source>
</reference>
<dbReference type="Pfam" id="PF00107">
    <property type="entry name" value="ADH_zinc_N"/>
    <property type="match status" value="1"/>
</dbReference>
<keyword evidence="2" id="KW-0560">Oxidoreductase</keyword>
<dbReference type="Gene3D" id="3.90.180.10">
    <property type="entry name" value="Medium-chain alcohol dehydrogenases, catalytic domain"/>
    <property type="match status" value="1"/>
</dbReference>
<dbReference type="EMBL" id="RAPF01000004">
    <property type="protein sequence ID" value="RKF21117.1"/>
    <property type="molecule type" value="Genomic_DNA"/>
</dbReference>
<dbReference type="PANTHER" id="PTHR48106">
    <property type="entry name" value="QUINONE OXIDOREDUCTASE PIG3-RELATED"/>
    <property type="match status" value="1"/>
</dbReference>
<dbReference type="PANTHER" id="PTHR48106:SF13">
    <property type="entry name" value="QUINONE OXIDOREDUCTASE-RELATED"/>
    <property type="match status" value="1"/>
</dbReference>
<dbReference type="AlphaFoldDB" id="A0A420EKB2"/>